<evidence type="ECO:0000313" key="1">
    <source>
        <dbReference type="EMBL" id="MPN37009.1"/>
    </source>
</evidence>
<organism evidence="1">
    <name type="scientific">bioreactor metagenome</name>
    <dbReference type="NCBI Taxonomy" id="1076179"/>
    <lineage>
        <taxon>unclassified sequences</taxon>
        <taxon>metagenomes</taxon>
        <taxon>ecological metagenomes</taxon>
    </lineage>
</organism>
<dbReference type="EMBL" id="VSSQ01091457">
    <property type="protein sequence ID" value="MPN37009.1"/>
    <property type="molecule type" value="Genomic_DNA"/>
</dbReference>
<dbReference type="AlphaFoldDB" id="A0A645HFR2"/>
<name>A0A645HFR2_9ZZZZ</name>
<protein>
    <submittedName>
        <fullName evidence="1">Uncharacterized protein</fullName>
    </submittedName>
</protein>
<proteinExistence type="predicted"/>
<gene>
    <name evidence="1" type="ORF">SDC9_184521</name>
</gene>
<reference evidence="1" key="1">
    <citation type="submission" date="2019-08" db="EMBL/GenBank/DDBJ databases">
        <authorList>
            <person name="Kucharzyk K."/>
            <person name="Murdoch R.W."/>
            <person name="Higgins S."/>
            <person name="Loffler F."/>
        </authorList>
    </citation>
    <scope>NUCLEOTIDE SEQUENCE</scope>
</reference>
<comment type="caution">
    <text evidence="1">The sequence shown here is derived from an EMBL/GenBank/DDBJ whole genome shotgun (WGS) entry which is preliminary data.</text>
</comment>
<accession>A0A645HFR2</accession>
<sequence length="76" mass="8437">MYLQAAHRIDQQPHAHATPRATLQRIGHRIAHFVVAVDEGAQIQSLLGRVDQRQQALQCSRPVGVPDDGGVLHGRW</sequence>